<gene>
    <name evidence="1" type="primary">rsmJ</name>
    <name evidence="2" type="ORF">SAMN04488068_3138</name>
</gene>
<keyword evidence="1 2" id="KW-0489">Methyltransferase</keyword>
<keyword evidence="1 2" id="KW-0808">Transferase</keyword>
<dbReference type="GO" id="GO:0005737">
    <property type="term" value="C:cytoplasm"/>
    <property type="evidence" value="ECO:0007669"/>
    <property type="project" value="UniProtKB-SubCell"/>
</dbReference>
<proteinExistence type="inferred from homology"/>
<evidence type="ECO:0000313" key="2">
    <source>
        <dbReference type="EMBL" id="SHH28475.1"/>
    </source>
</evidence>
<keyword evidence="1" id="KW-0698">rRNA processing</keyword>
<comment type="similarity">
    <text evidence="1">Belongs to the methyltransferase superfamily. RsmJ family.</text>
</comment>
<feature type="binding site" evidence="1">
    <location>
        <begin position="94"/>
        <end position="95"/>
    </location>
    <ligand>
        <name>S-adenosyl-L-methionine</name>
        <dbReference type="ChEBI" id="CHEBI:59789"/>
    </ligand>
</feature>
<dbReference type="Proteomes" id="UP000199758">
    <property type="component" value="Unassembled WGS sequence"/>
</dbReference>
<accession>A0A1M5RQ94</accession>
<dbReference type="SUPFAM" id="SSF53335">
    <property type="entry name" value="S-adenosyl-L-methionine-dependent methyltransferases"/>
    <property type="match status" value="1"/>
</dbReference>
<keyword evidence="1" id="KW-0949">S-adenosyl-L-methionine</keyword>
<dbReference type="Pfam" id="PF04445">
    <property type="entry name" value="SAM_MT"/>
    <property type="match status" value="1"/>
</dbReference>
<dbReference type="EMBL" id="FQWZ01000008">
    <property type="protein sequence ID" value="SHH28475.1"/>
    <property type="molecule type" value="Genomic_DNA"/>
</dbReference>
<dbReference type="InterPro" id="IPR029063">
    <property type="entry name" value="SAM-dependent_MTases_sf"/>
</dbReference>
<organism evidence="2 3">
    <name type="scientific">Hydrocarboniphaga daqingensis</name>
    <dbReference type="NCBI Taxonomy" id="490188"/>
    <lineage>
        <taxon>Bacteria</taxon>
        <taxon>Pseudomonadati</taxon>
        <taxon>Pseudomonadota</taxon>
        <taxon>Gammaproteobacteria</taxon>
        <taxon>Nevskiales</taxon>
        <taxon>Nevskiaceae</taxon>
        <taxon>Hydrocarboniphaga</taxon>
    </lineage>
</organism>
<keyword evidence="3" id="KW-1185">Reference proteome</keyword>
<comment type="subcellular location">
    <subcellularLocation>
        <location evidence="1">Cytoplasm</location>
    </subcellularLocation>
</comment>
<keyword evidence="1" id="KW-0963">Cytoplasm</keyword>
<feature type="binding site" evidence="1">
    <location>
        <begin position="110"/>
        <end position="111"/>
    </location>
    <ligand>
        <name>S-adenosyl-L-methionine</name>
        <dbReference type="ChEBI" id="CHEBI:59789"/>
    </ligand>
</feature>
<dbReference type="EC" id="2.1.1.242" evidence="1"/>
<dbReference type="Gene3D" id="3.40.50.150">
    <property type="entry name" value="Vaccinia Virus protein VP39"/>
    <property type="match status" value="1"/>
</dbReference>
<sequence>MPDRQGRSGPSAIAATTTSGGDTRGFSFALQTLDGRLSLCALHRSDWEPMSLDWDSADIRRRIQAGRKQLLPRALGLHKKPDLQIVDATAGLGRDGFTLAALGATVTLVERQPMIAALLRDARERALQLPHLSQAAQRVRIVESDALPWLRQAGQHSDHPPIDAVHLDPMYPDDGKRALPQKAMQMLRALTGGDADADQLLQAALASGARRVAIKRDAKAGWLGGLKPAHQLSGTQARYDIYLNPTS</sequence>
<dbReference type="AlphaFoldDB" id="A0A1M5RQ94"/>
<dbReference type="STRING" id="490188.SAMN04488068_3138"/>
<comment type="function">
    <text evidence="1">Specifically methylates the guanosine in position 1516 of 16S rRNA.</text>
</comment>
<dbReference type="RefSeq" id="WP_084083494.1">
    <property type="nucleotide sequence ID" value="NZ_FQWZ01000008.1"/>
</dbReference>
<evidence type="ECO:0000313" key="3">
    <source>
        <dbReference type="Proteomes" id="UP000199758"/>
    </source>
</evidence>
<dbReference type="HAMAP" id="MF_01523">
    <property type="entry name" value="16SrRNA_methyltr_J"/>
    <property type="match status" value="1"/>
</dbReference>
<comment type="caution">
    <text evidence="1">Lacks conserved residue(s) required for the propagation of feature annotation.</text>
</comment>
<feature type="binding site" evidence="1">
    <location>
        <position position="168"/>
    </location>
    <ligand>
        <name>S-adenosyl-L-methionine</name>
        <dbReference type="ChEBI" id="CHEBI:59789"/>
    </ligand>
</feature>
<protein>
    <recommendedName>
        <fullName evidence="1">Ribosomal RNA small subunit methyltransferase J</fullName>
        <ecNumber evidence="1">2.1.1.242</ecNumber>
    </recommendedName>
    <alternativeName>
        <fullName evidence="1">16S rRNA m2G1516 methyltransferase</fullName>
    </alternativeName>
    <alternativeName>
        <fullName evidence="1">rRNA (guanine-N(2)-)-methyltransferase</fullName>
    </alternativeName>
</protein>
<dbReference type="GO" id="GO:0008990">
    <property type="term" value="F:rRNA (guanine-N2-)-methyltransferase activity"/>
    <property type="evidence" value="ECO:0007669"/>
    <property type="project" value="UniProtKB-UniRule"/>
</dbReference>
<name>A0A1M5RQ94_9GAMM</name>
<reference evidence="2 3" key="1">
    <citation type="submission" date="2016-11" db="EMBL/GenBank/DDBJ databases">
        <authorList>
            <person name="Jaros S."/>
            <person name="Januszkiewicz K."/>
            <person name="Wedrychowicz H."/>
        </authorList>
    </citation>
    <scope>NUCLEOTIDE SEQUENCE [LARGE SCALE GENOMIC DNA]</scope>
    <source>
        <strain evidence="2 3">CGMCC 1.7049</strain>
    </source>
</reference>
<dbReference type="InterPro" id="IPR007536">
    <property type="entry name" value="16SrRNA_methylTrfase_J"/>
</dbReference>
<dbReference type="PANTHER" id="PTHR36112">
    <property type="entry name" value="RIBOSOMAL RNA SMALL SUBUNIT METHYLTRANSFERASE J"/>
    <property type="match status" value="1"/>
</dbReference>
<dbReference type="PANTHER" id="PTHR36112:SF1">
    <property type="entry name" value="RIBOSOMAL RNA SMALL SUBUNIT METHYLTRANSFERASE J"/>
    <property type="match status" value="1"/>
</dbReference>
<dbReference type="OrthoDB" id="3191794at2"/>
<comment type="catalytic activity">
    <reaction evidence="1">
        <text>guanosine(1516) in 16S rRNA + S-adenosyl-L-methionine = N(2)-methylguanosine(1516) in 16S rRNA + S-adenosyl-L-homocysteine + H(+)</text>
        <dbReference type="Rhea" id="RHEA:43220"/>
        <dbReference type="Rhea" id="RHEA-COMP:10412"/>
        <dbReference type="Rhea" id="RHEA-COMP:10413"/>
        <dbReference type="ChEBI" id="CHEBI:15378"/>
        <dbReference type="ChEBI" id="CHEBI:57856"/>
        <dbReference type="ChEBI" id="CHEBI:59789"/>
        <dbReference type="ChEBI" id="CHEBI:74269"/>
        <dbReference type="ChEBI" id="CHEBI:74481"/>
        <dbReference type="EC" id="2.1.1.242"/>
    </reaction>
</comment>
<evidence type="ECO:0000256" key="1">
    <source>
        <dbReference type="HAMAP-Rule" id="MF_01523"/>
    </source>
</evidence>